<sequence length="141" mass="14969">MGLLDKLWDETLAGPTPDSGLGKLRKYNSFSARSSAAPPSDPVPPPPINKVSPSIPVPGSGINNYRNLTVSVDSPSLPSSPSCSSTPTSPFTPNTPGAAGNFKKLTRRKSATAAVQNSVAKSPTGYDWWVDFSIPFCYYYC</sequence>
<comment type="similarity">
    <text evidence="1">Belongs to the DRM1/ARP family.</text>
</comment>
<reference evidence="3" key="1">
    <citation type="submission" date="2018-01" db="EMBL/GenBank/DDBJ databases">
        <authorList>
            <person name="Mao J.F."/>
        </authorList>
    </citation>
    <scope>NUCLEOTIDE SEQUENCE</scope>
    <source>
        <strain evidence="3">Huo1</strain>
        <tissue evidence="3">Leaf</tissue>
    </source>
</reference>
<dbReference type="EMBL" id="PNBA02000008">
    <property type="protein sequence ID" value="KAG6415860.1"/>
    <property type="molecule type" value="Genomic_DNA"/>
</dbReference>
<dbReference type="Proteomes" id="UP000298416">
    <property type="component" value="Unassembled WGS sequence"/>
</dbReference>
<comment type="caution">
    <text evidence="3">The sequence shown here is derived from an EMBL/GenBank/DDBJ whole genome shotgun (WGS) entry which is preliminary data.</text>
</comment>
<evidence type="ECO:0000256" key="2">
    <source>
        <dbReference type="SAM" id="MobiDB-lite"/>
    </source>
</evidence>
<dbReference type="PANTHER" id="PTHR33565:SF20">
    <property type="entry name" value="DORMANCY-ASSOCIATED PROTEIN HOMOLOG 4"/>
    <property type="match status" value="1"/>
</dbReference>
<dbReference type="AlphaFoldDB" id="A0A8X8XK29"/>
<organism evidence="3">
    <name type="scientific">Salvia splendens</name>
    <name type="common">Scarlet sage</name>
    <dbReference type="NCBI Taxonomy" id="180675"/>
    <lineage>
        <taxon>Eukaryota</taxon>
        <taxon>Viridiplantae</taxon>
        <taxon>Streptophyta</taxon>
        <taxon>Embryophyta</taxon>
        <taxon>Tracheophyta</taxon>
        <taxon>Spermatophyta</taxon>
        <taxon>Magnoliopsida</taxon>
        <taxon>eudicotyledons</taxon>
        <taxon>Gunneridae</taxon>
        <taxon>Pentapetalae</taxon>
        <taxon>asterids</taxon>
        <taxon>lamiids</taxon>
        <taxon>Lamiales</taxon>
        <taxon>Lamiaceae</taxon>
        <taxon>Nepetoideae</taxon>
        <taxon>Mentheae</taxon>
        <taxon>Salviinae</taxon>
        <taxon>Salvia</taxon>
        <taxon>Salvia subgen. Calosphace</taxon>
        <taxon>core Calosphace</taxon>
    </lineage>
</organism>
<accession>A0A8X8XK29</accession>
<evidence type="ECO:0000313" key="3">
    <source>
        <dbReference type="EMBL" id="KAG6415860.1"/>
    </source>
</evidence>
<gene>
    <name evidence="3" type="ORF">SASPL_123279</name>
</gene>
<feature type="region of interest" description="Disordered" evidence="2">
    <location>
        <begin position="68"/>
        <end position="97"/>
    </location>
</feature>
<dbReference type="InterPro" id="IPR008406">
    <property type="entry name" value="DRM/ARP"/>
</dbReference>
<proteinExistence type="inferred from homology"/>
<dbReference type="PANTHER" id="PTHR33565">
    <property type="entry name" value="DORMANCY-ASSOCIATED PROTEIN 1"/>
    <property type="match status" value="1"/>
</dbReference>
<feature type="compositionally biased region" description="Pro residues" evidence="2">
    <location>
        <begin position="39"/>
        <end position="48"/>
    </location>
</feature>
<feature type="region of interest" description="Disordered" evidence="2">
    <location>
        <begin position="1"/>
        <end position="56"/>
    </location>
</feature>
<feature type="compositionally biased region" description="Low complexity" evidence="2">
    <location>
        <begin position="74"/>
        <end position="96"/>
    </location>
</feature>
<name>A0A8X8XK29_SALSN</name>
<reference evidence="3" key="2">
    <citation type="submission" date="2020-08" db="EMBL/GenBank/DDBJ databases">
        <title>Plant Genome Project.</title>
        <authorList>
            <person name="Zhang R.-G."/>
        </authorList>
    </citation>
    <scope>NUCLEOTIDE SEQUENCE</scope>
    <source>
        <strain evidence="3">Huo1</strain>
        <tissue evidence="3">Leaf</tissue>
    </source>
</reference>
<feature type="compositionally biased region" description="Low complexity" evidence="2">
    <location>
        <begin position="29"/>
        <end position="38"/>
    </location>
</feature>
<evidence type="ECO:0000256" key="1">
    <source>
        <dbReference type="ARBA" id="ARBA00010502"/>
    </source>
</evidence>
<protein>
    <submittedName>
        <fullName evidence="3">Uncharacterized protein</fullName>
    </submittedName>
</protein>
<keyword evidence="4" id="KW-1185">Reference proteome</keyword>
<evidence type="ECO:0000313" key="4">
    <source>
        <dbReference type="Proteomes" id="UP000298416"/>
    </source>
</evidence>